<keyword evidence="12" id="KW-1185">Reference proteome</keyword>
<evidence type="ECO:0000256" key="4">
    <source>
        <dbReference type="ARBA" id="ARBA00023136"/>
    </source>
</evidence>
<comment type="subcellular location">
    <subcellularLocation>
        <location evidence="1">Cell membrane</location>
        <topology evidence="1">Lipid-anchor</topology>
        <topology evidence="1">GPI-anchor</topology>
    </subcellularLocation>
</comment>
<feature type="domain" description="Phytocyanin" evidence="10">
    <location>
        <begin position="15"/>
        <end position="117"/>
    </location>
</feature>
<dbReference type="GO" id="GO:0005886">
    <property type="term" value="C:plasma membrane"/>
    <property type="evidence" value="ECO:0007669"/>
    <property type="project" value="UniProtKB-SubCell"/>
</dbReference>
<dbReference type="FunFam" id="2.60.40.420:FF:000010">
    <property type="entry name" value="Early nodulin-like protein 1"/>
    <property type="match status" value="1"/>
</dbReference>
<dbReference type="PANTHER" id="PTHR33021:SF234">
    <property type="entry name" value="EARLY NODULIN-LIKE PROTEIN 7"/>
    <property type="match status" value="1"/>
</dbReference>
<evidence type="ECO:0000256" key="2">
    <source>
        <dbReference type="ARBA" id="ARBA00022622"/>
    </source>
</evidence>
<evidence type="ECO:0000313" key="12">
    <source>
        <dbReference type="Proteomes" id="UP001497480"/>
    </source>
</evidence>
<dbReference type="Gene3D" id="2.60.40.420">
    <property type="entry name" value="Cupredoxins - blue copper proteins"/>
    <property type="match status" value="1"/>
</dbReference>
<evidence type="ECO:0000256" key="6">
    <source>
        <dbReference type="ARBA" id="ARBA00023180"/>
    </source>
</evidence>
<reference evidence="11 12" key="1">
    <citation type="submission" date="2024-03" db="EMBL/GenBank/DDBJ databases">
        <authorList>
            <person name="Martinez-Hernandez J."/>
        </authorList>
    </citation>
    <scope>NUCLEOTIDE SEQUENCE [LARGE SCALE GENOMIC DNA]</scope>
</reference>
<evidence type="ECO:0000259" key="10">
    <source>
        <dbReference type="PROSITE" id="PS51485"/>
    </source>
</evidence>
<protein>
    <recommendedName>
        <fullName evidence="10">Phytocyanin domain-containing protein</fullName>
    </recommendedName>
</protein>
<gene>
    <name evidence="11" type="ORF">LLUT_LOCUS23807</name>
</gene>
<evidence type="ECO:0000256" key="8">
    <source>
        <dbReference type="ARBA" id="ARBA00035011"/>
    </source>
</evidence>
<dbReference type="GO" id="GO:0098552">
    <property type="term" value="C:side of membrane"/>
    <property type="evidence" value="ECO:0007669"/>
    <property type="project" value="UniProtKB-KW"/>
</dbReference>
<dbReference type="GO" id="GO:0009055">
    <property type="term" value="F:electron transfer activity"/>
    <property type="evidence" value="ECO:0007669"/>
    <property type="project" value="InterPro"/>
</dbReference>
<name>A0AAV1XMF2_LUPLU</name>
<comment type="caution">
    <text evidence="11">The sequence shown here is derived from an EMBL/GenBank/DDBJ whole genome shotgun (WGS) entry which is preliminary data.</text>
</comment>
<keyword evidence="6" id="KW-0325">Glycoprotein</keyword>
<dbReference type="InterPro" id="IPR003245">
    <property type="entry name" value="Phytocyanin_dom"/>
</dbReference>
<proteinExistence type="inferred from homology"/>
<comment type="similarity">
    <text evidence="8">Belongs to the early nodulin-like (ENODL) family.</text>
</comment>
<evidence type="ECO:0000256" key="7">
    <source>
        <dbReference type="ARBA" id="ARBA00023288"/>
    </source>
</evidence>
<sequence>MLLAATNTCVVEAGRQFKGGDHLGWHEPDPTNDIFYIQWAERNRFQVGDSLLFEYQNDSVLSVEKTYYLNCNASNPITAFDNGKSIMNLDRPGPFYFINGTEHYCTNGQKLLVEVMSQRPIPKSSPSPSISLPPEGSSQMSPSAYASDDSIDDSTSASDSVVLGPVPMASLATFLIVLMLKP</sequence>
<dbReference type="PROSITE" id="PS51485">
    <property type="entry name" value="PHYTOCYANIN"/>
    <property type="match status" value="1"/>
</dbReference>
<keyword evidence="7" id="KW-0449">Lipoprotein</keyword>
<evidence type="ECO:0000256" key="3">
    <source>
        <dbReference type="ARBA" id="ARBA00022729"/>
    </source>
</evidence>
<keyword evidence="5" id="KW-1015">Disulfide bond</keyword>
<dbReference type="PANTHER" id="PTHR33021">
    <property type="entry name" value="BLUE COPPER PROTEIN"/>
    <property type="match status" value="1"/>
</dbReference>
<dbReference type="InterPro" id="IPR039391">
    <property type="entry name" value="Phytocyanin-like"/>
</dbReference>
<keyword evidence="3" id="KW-0732">Signal</keyword>
<evidence type="ECO:0000313" key="11">
    <source>
        <dbReference type="EMBL" id="CAL0322747.1"/>
    </source>
</evidence>
<evidence type="ECO:0000256" key="1">
    <source>
        <dbReference type="ARBA" id="ARBA00004609"/>
    </source>
</evidence>
<dbReference type="Proteomes" id="UP001497480">
    <property type="component" value="Unassembled WGS sequence"/>
</dbReference>
<accession>A0AAV1XMF2</accession>
<organism evidence="11 12">
    <name type="scientific">Lupinus luteus</name>
    <name type="common">European yellow lupine</name>
    <dbReference type="NCBI Taxonomy" id="3873"/>
    <lineage>
        <taxon>Eukaryota</taxon>
        <taxon>Viridiplantae</taxon>
        <taxon>Streptophyta</taxon>
        <taxon>Embryophyta</taxon>
        <taxon>Tracheophyta</taxon>
        <taxon>Spermatophyta</taxon>
        <taxon>Magnoliopsida</taxon>
        <taxon>eudicotyledons</taxon>
        <taxon>Gunneridae</taxon>
        <taxon>Pentapetalae</taxon>
        <taxon>rosids</taxon>
        <taxon>fabids</taxon>
        <taxon>Fabales</taxon>
        <taxon>Fabaceae</taxon>
        <taxon>Papilionoideae</taxon>
        <taxon>50 kb inversion clade</taxon>
        <taxon>genistoids sensu lato</taxon>
        <taxon>core genistoids</taxon>
        <taxon>Genisteae</taxon>
        <taxon>Lupinus</taxon>
    </lineage>
</organism>
<feature type="region of interest" description="Disordered" evidence="9">
    <location>
        <begin position="120"/>
        <end position="158"/>
    </location>
</feature>
<evidence type="ECO:0000256" key="5">
    <source>
        <dbReference type="ARBA" id="ARBA00023157"/>
    </source>
</evidence>
<dbReference type="SUPFAM" id="SSF49503">
    <property type="entry name" value="Cupredoxins"/>
    <property type="match status" value="1"/>
</dbReference>
<dbReference type="Pfam" id="PF02298">
    <property type="entry name" value="Cu_bind_like"/>
    <property type="match status" value="1"/>
</dbReference>
<keyword evidence="2" id="KW-0336">GPI-anchor</keyword>
<dbReference type="AlphaFoldDB" id="A0AAV1XMF2"/>
<dbReference type="InterPro" id="IPR008972">
    <property type="entry name" value="Cupredoxin"/>
</dbReference>
<evidence type="ECO:0000256" key="9">
    <source>
        <dbReference type="SAM" id="MobiDB-lite"/>
    </source>
</evidence>
<keyword evidence="4" id="KW-0472">Membrane</keyword>
<dbReference type="EMBL" id="CAXHTB010000016">
    <property type="protein sequence ID" value="CAL0322747.1"/>
    <property type="molecule type" value="Genomic_DNA"/>
</dbReference>